<evidence type="ECO:0000313" key="1">
    <source>
        <dbReference type="EMBL" id="MEE6147522.1"/>
    </source>
</evidence>
<proteinExistence type="predicted"/>
<gene>
    <name evidence="1" type="ORF">VXJ25_05905</name>
</gene>
<dbReference type="EMBL" id="JAZGJQ010000005">
    <property type="protein sequence ID" value="MEE6147522.1"/>
    <property type="molecule type" value="Genomic_DNA"/>
</dbReference>
<keyword evidence="2" id="KW-1185">Reference proteome</keyword>
<comment type="caution">
    <text evidence="1">The sequence shown here is derived from an EMBL/GenBank/DDBJ whole genome shotgun (WGS) entry which is preliminary data.</text>
</comment>
<sequence length="187" mass="19888">MVSEEEQLRRALVGKARAEVAWLEGAGVVMRGSAFADIVLLKGELDPEERAGDGSGLLAGRDGKALRASLDRLGYAPEAWAAVSCCGADGVTPLDAGLLRRAILTISPLTVVATDEAAAHVLREAYADELVLIEDFNQAMLAPGFVAVVDGMRFMNLGGFEAALADDHEKQVMWARLKLLPPLGEPY</sequence>
<name>A0ABU7RA93_9ACTN</name>
<protein>
    <submittedName>
        <fullName evidence="1">Uncharacterized protein</fullName>
    </submittedName>
</protein>
<evidence type="ECO:0000313" key="2">
    <source>
        <dbReference type="Proteomes" id="UP001332931"/>
    </source>
</evidence>
<reference evidence="1 2" key="1">
    <citation type="submission" date="2024-01" db="EMBL/GenBank/DDBJ databases">
        <title>Description of Olsenella sp. nov., isolated from pig feces.</title>
        <authorList>
            <person name="Chang Y.-H."/>
        </authorList>
    </citation>
    <scope>NUCLEOTIDE SEQUENCE [LARGE SCALE GENOMIC DNA]</scope>
    <source>
        <strain evidence="1 2">YH-ols2223</strain>
    </source>
</reference>
<organism evidence="1 2">
    <name type="scientific">Olsenella absiana</name>
    <dbReference type="NCBI Taxonomy" id="3115222"/>
    <lineage>
        <taxon>Bacteria</taxon>
        <taxon>Bacillati</taxon>
        <taxon>Actinomycetota</taxon>
        <taxon>Coriobacteriia</taxon>
        <taxon>Coriobacteriales</taxon>
        <taxon>Atopobiaceae</taxon>
        <taxon>Olsenella</taxon>
    </lineage>
</organism>
<dbReference type="RefSeq" id="WP_330958290.1">
    <property type="nucleotide sequence ID" value="NZ_JAZGJQ010000005.1"/>
</dbReference>
<dbReference type="Proteomes" id="UP001332931">
    <property type="component" value="Unassembled WGS sequence"/>
</dbReference>
<accession>A0ABU7RA93</accession>